<gene>
    <name evidence="2" type="ORF">KCV03_g4724</name>
</gene>
<feature type="region of interest" description="Disordered" evidence="1">
    <location>
        <begin position="1"/>
        <end position="39"/>
    </location>
</feature>
<feature type="compositionally biased region" description="Polar residues" evidence="1">
    <location>
        <begin position="1"/>
        <end position="22"/>
    </location>
</feature>
<dbReference type="AlphaFoldDB" id="A0A9P8GJS1"/>
<accession>A0A9P8GJS1</accession>
<dbReference type="Proteomes" id="UP000767238">
    <property type="component" value="Unassembled WGS sequence"/>
</dbReference>
<name>A0A9P8GJS1_AURME</name>
<feature type="compositionally biased region" description="Low complexity" evidence="1">
    <location>
        <begin position="26"/>
        <end position="38"/>
    </location>
</feature>
<sequence length="152" mass="16863">MDQNNHNNTIFRSTSILHPTNDQHTETSTPSSGTLPPSILRPHLHALPFSLIASPNGFPEFSASYPELEYRVPKARVKHHTHTPNNTKSRSGSLSHLPIHPSNPPPPLHPRLLSPMPNPLANHLCRRPPQHLALLFAPAAHNLPNPLRNPKV</sequence>
<comment type="caution">
    <text evidence="2">The sequence shown here is derived from an EMBL/GenBank/DDBJ whole genome shotgun (WGS) entry which is preliminary data.</text>
</comment>
<organism evidence="2 3">
    <name type="scientific">Aureobasidium melanogenum</name>
    <name type="common">Aureobasidium pullulans var. melanogenum</name>
    <dbReference type="NCBI Taxonomy" id="46634"/>
    <lineage>
        <taxon>Eukaryota</taxon>
        <taxon>Fungi</taxon>
        <taxon>Dikarya</taxon>
        <taxon>Ascomycota</taxon>
        <taxon>Pezizomycotina</taxon>
        <taxon>Dothideomycetes</taxon>
        <taxon>Dothideomycetidae</taxon>
        <taxon>Dothideales</taxon>
        <taxon>Saccotheciaceae</taxon>
        <taxon>Aureobasidium</taxon>
    </lineage>
</organism>
<evidence type="ECO:0000313" key="2">
    <source>
        <dbReference type="EMBL" id="KAH0222184.1"/>
    </source>
</evidence>
<protein>
    <submittedName>
        <fullName evidence="2">Uncharacterized protein</fullName>
    </submittedName>
</protein>
<feature type="compositionally biased region" description="Polar residues" evidence="1">
    <location>
        <begin position="83"/>
        <end position="92"/>
    </location>
</feature>
<feature type="region of interest" description="Disordered" evidence="1">
    <location>
        <begin position="76"/>
        <end position="115"/>
    </location>
</feature>
<reference evidence="2" key="2">
    <citation type="submission" date="2021-08" db="EMBL/GenBank/DDBJ databases">
        <authorList>
            <person name="Gostincar C."/>
            <person name="Sun X."/>
            <person name="Song Z."/>
            <person name="Gunde-Cimerman N."/>
        </authorList>
    </citation>
    <scope>NUCLEOTIDE SEQUENCE</scope>
    <source>
        <strain evidence="2">EXF-8016</strain>
    </source>
</reference>
<dbReference type="EMBL" id="JAHFYH010000029">
    <property type="protein sequence ID" value="KAH0222184.1"/>
    <property type="molecule type" value="Genomic_DNA"/>
</dbReference>
<evidence type="ECO:0000256" key="1">
    <source>
        <dbReference type="SAM" id="MobiDB-lite"/>
    </source>
</evidence>
<reference evidence="2" key="1">
    <citation type="journal article" date="2021" name="J Fungi (Basel)">
        <title>Virulence traits and population genomics of the black yeast Aureobasidium melanogenum.</title>
        <authorList>
            <person name="Cernosa A."/>
            <person name="Sun X."/>
            <person name="Gostincar C."/>
            <person name="Fang C."/>
            <person name="Gunde-Cimerman N."/>
            <person name="Song Z."/>
        </authorList>
    </citation>
    <scope>NUCLEOTIDE SEQUENCE</scope>
    <source>
        <strain evidence="2">EXF-8016</strain>
    </source>
</reference>
<feature type="non-terminal residue" evidence="2">
    <location>
        <position position="1"/>
    </location>
</feature>
<proteinExistence type="predicted"/>
<evidence type="ECO:0000313" key="3">
    <source>
        <dbReference type="Proteomes" id="UP000767238"/>
    </source>
</evidence>